<dbReference type="AlphaFoldDB" id="A0A9D2BIA6"/>
<keyword evidence="6" id="KW-0597">Phosphoprotein</keyword>
<feature type="coiled-coil region" evidence="7">
    <location>
        <begin position="400"/>
        <end position="427"/>
    </location>
</feature>
<reference evidence="10" key="1">
    <citation type="journal article" date="2021" name="PeerJ">
        <title>Extensive microbial diversity within the chicken gut microbiome revealed by metagenomics and culture.</title>
        <authorList>
            <person name="Gilroy R."/>
            <person name="Ravi A."/>
            <person name="Getino M."/>
            <person name="Pursley I."/>
            <person name="Horton D.L."/>
            <person name="Alikhan N.F."/>
            <person name="Baker D."/>
            <person name="Gharbi K."/>
            <person name="Hall N."/>
            <person name="Watson M."/>
            <person name="Adriaenssens E.M."/>
            <person name="Foster-Nyarko E."/>
            <person name="Jarju S."/>
            <person name="Secka A."/>
            <person name="Antonio M."/>
            <person name="Oren A."/>
            <person name="Chaudhuri R.R."/>
            <person name="La Ragione R."/>
            <person name="Hildebrand F."/>
            <person name="Pallen M.J."/>
        </authorList>
    </citation>
    <scope>NUCLEOTIDE SEQUENCE</scope>
    <source>
        <strain evidence="10">CHK183-1962</strain>
    </source>
</reference>
<keyword evidence="3" id="KW-0238">DNA-binding</keyword>
<dbReference type="InterPro" id="IPR018062">
    <property type="entry name" value="HTH_AraC-typ_CS"/>
</dbReference>
<dbReference type="SMART" id="SM00448">
    <property type="entry name" value="REC"/>
    <property type="match status" value="1"/>
</dbReference>
<feature type="modified residue" description="4-aspartylphosphate" evidence="6">
    <location>
        <position position="55"/>
    </location>
</feature>
<comment type="function">
    <text evidence="5">May play the central regulatory role in sporulation. It may be an element of the effector pathway responsible for the activation of sporulation genes in response to nutritional stress. Spo0A may act in concert with spo0H (a sigma factor) to control the expression of some genes that are critical to the sporulation process.</text>
</comment>
<dbReference type="EMBL" id="DXEK01000102">
    <property type="protein sequence ID" value="HIX77171.1"/>
    <property type="molecule type" value="Genomic_DNA"/>
</dbReference>
<evidence type="ECO:0000259" key="9">
    <source>
        <dbReference type="PROSITE" id="PS50110"/>
    </source>
</evidence>
<name>A0A9D2BIA6_9FIRM</name>
<dbReference type="Gene3D" id="3.40.50.2300">
    <property type="match status" value="1"/>
</dbReference>
<dbReference type="Proteomes" id="UP000886890">
    <property type="component" value="Unassembled WGS sequence"/>
</dbReference>
<dbReference type="Pfam" id="PF00072">
    <property type="entry name" value="Response_reg"/>
    <property type="match status" value="1"/>
</dbReference>
<dbReference type="InterPro" id="IPR020449">
    <property type="entry name" value="Tscrpt_reg_AraC-type_HTH"/>
</dbReference>
<evidence type="ECO:0000256" key="3">
    <source>
        <dbReference type="ARBA" id="ARBA00023125"/>
    </source>
</evidence>
<keyword evidence="4" id="KW-0804">Transcription</keyword>
<dbReference type="SUPFAM" id="SSF52172">
    <property type="entry name" value="CheY-like"/>
    <property type="match status" value="1"/>
</dbReference>
<dbReference type="Gene3D" id="1.10.10.60">
    <property type="entry name" value="Homeodomain-like"/>
    <property type="match status" value="2"/>
</dbReference>
<dbReference type="PROSITE" id="PS01124">
    <property type="entry name" value="HTH_ARAC_FAMILY_2"/>
    <property type="match status" value="1"/>
</dbReference>
<sequence>MIRLLIVDDEPLVQARVKSMLDWTSYGIEICGVCSNGEEALRIIERSHPEIVITDIWMPVMDGLRLLKVCRDRYGELPVFLMLTGHEDFGCAREAIHYGIEEYILKQELTARSLEHFINNALLKVKNLQQTRDDSLLEKETPDRFYFSLLYGLLDQPQQSRLQKEQLAPDFQYDCYICGYGGIDPGNAMRNPENPPMNLYRSVLAMCQELCSRYVPCRTFFLNRNNFALMIGLKRGQTDTWKMLLTDMFHHVRETLRNYFNVSLILSVGPTCQVLPAVSHSFSFARAGLYPLNADRPLIFTGPEETSENPMTFDFGRFRAPLQQLLENFRLSLFLDTVRRMQEYCRACGRELCPRDGFYMALDLTLFVFHLLFVLRPDTEEFLTSVYQGRKYTYLSVFLMQSSEEVMNSLNLLLEKMEESKKFDEKELRQNVVTQVQKYMQEHCTQKLSLSETASAFGLSPNYLSTLFTKNCGYSFTEYRNHIKIEEAKKLLDSGSMKIYEIAEHLGFENAFYFSKVFKKTEGISPREYLHRNVSDRTV</sequence>
<organism evidence="10 11">
    <name type="scientific">Candidatus Fusicatenibacter merdavium</name>
    <dbReference type="NCBI Taxonomy" id="2838600"/>
    <lineage>
        <taxon>Bacteria</taxon>
        <taxon>Bacillati</taxon>
        <taxon>Bacillota</taxon>
        <taxon>Clostridia</taxon>
        <taxon>Lachnospirales</taxon>
        <taxon>Lachnospiraceae</taxon>
        <taxon>Fusicatenibacter</taxon>
    </lineage>
</organism>
<evidence type="ECO:0000256" key="6">
    <source>
        <dbReference type="PROSITE-ProRule" id="PRU00169"/>
    </source>
</evidence>
<dbReference type="InterPro" id="IPR018060">
    <property type="entry name" value="HTH_AraC"/>
</dbReference>
<dbReference type="PANTHER" id="PTHR43280:SF10">
    <property type="entry name" value="REGULATORY PROTEIN POCR"/>
    <property type="match status" value="1"/>
</dbReference>
<dbReference type="PROSITE" id="PS50110">
    <property type="entry name" value="RESPONSE_REGULATORY"/>
    <property type="match status" value="1"/>
</dbReference>
<dbReference type="PROSITE" id="PS00041">
    <property type="entry name" value="HTH_ARAC_FAMILY_1"/>
    <property type="match status" value="1"/>
</dbReference>
<evidence type="ECO:0000313" key="11">
    <source>
        <dbReference type="Proteomes" id="UP000886890"/>
    </source>
</evidence>
<dbReference type="InterPro" id="IPR001789">
    <property type="entry name" value="Sig_transdc_resp-reg_receiver"/>
</dbReference>
<dbReference type="InterPro" id="IPR011006">
    <property type="entry name" value="CheY-like_superfamily"/>
</dbReference>
<dbReference type="CDD" id="cd17536">
    <property type="entry name" value="REC_YesN-like"/>
    <property type="match status" value="1"/>
</dbReference>
<evidence type="ECO:0000313" key="10">
    <source>
        <dbReference type="EMBL" id="HIX77171.1"/>
    </source>
</evidence>
<protein>
    <recommendedName>
        <fullName evidence="1">Stage 0 sporulation protein A homolog</fullName>
    </recommendedName>
</protein>
<evidence type="ECO:0000256" key="2">
    <source>
        <dbReference type="ARBA" id="ARBA00023015"/>
    </source>
</evidence>
<dbReference type="PRINTS" id="PR00032">
    <property type="entry name" value="HTHARAC"/>
</dbReference>
<keyword evidence="7" id="KW-0175">Coiled coil</keyword>
<dbReference type="SUPFAM" id="SSF46689">
    <property type="entry name" value="Homeodomain-like"/>
    <property type="match status" value="2"/>
</dbReference>
<feature type="domain" description="HTH araC/xylS-type" evidence="8">
    <location>
        <begin position="434"/>
        <end position="532"/>
    </location>
</feature>
<evidence type="ECO:0000256" key="4">
    <source>
        <dbReference type="ARBA" id="ARBA00023163"/>
    </source>
</evidence>
<dbReference type="Pfam" id="PF12833">
    <property type="entry name" value="HTH_18"/>
    <property type="match status" value="1"/>
</dbReference>
<reference evidence="10" key="2">
    <citation type="submission" date="2021-04" db="EMBL/GenBank/DDBJ databases">
        <authorList>
            <person name="Gilroy R."/>
        </authorList>
    </citation>
    <scope>NUCLEOTIDE SEQUENCE</scope>
    <source>
        <strain evidence="10">CHK183-1962</strain>
    </source>
</reference>
<accession>A0A9D2BIA6</accession>
<evidence type="ECO:0000256" key="5">
    <source>
        <dbReference type="ARBA" id="ARBA00024867"/>
    </source>
</evidence>
<evidence type="ECO:0000259" key="8">
    <source>
        <dbReference type="PROSITE" id="PS01124"/>
    </source>
</evidence>
<dbReference type="PANTHER" id="PTHR43280">
    <property type="entry name" value="ARAC-FAMILY TRANSCRIPTIONAL REGULATOR"/>
    <property type="match status" value="1"/>
</dbReference>
<evidence type="ECO:0000256" key="7">
    <source>
        <dbReference type="SAM" id="Coils"/>
    </source>
</evidence>
<dbReference type="InterPro" id="IPR009057">
    <property type="entry name" value="Homeodomain-like_sf"/>
</dbReference>
<feature type="domain" description="Response regulatory" evidence="9">
    <location>
        <begin position="3"/>
        <end position="121"/>
    </location>
</feature>
<dbReference type="SMART" id="SM00342">
    <property type="entry name" value="HTH_ARAC"/>
    <property type="match status" value="1"/>
</dbReference>
<keyword evidence="2" id="KW-0805">Transcription regulation</keyword>
<comment type="caution">
    <text evidence="10">The sequence shown here is derived from an EMBL/GenBank/DDBJ whole genome shotgun (WGS) entry which is preliminary data.</text>
</comment>
<evidence type="ECO:0000256" key="1">
    <source>
        <dbReference type="ARBA" id="ARBA00018672"/>
    </source>
</evidence>
<dbReference type="GO" id="GO:0043565">
    <property type="term" value="F:sequence-specific DNA binding"/>
    <property type="evidence" value="ECO:0007669"/>
    <property type="project" value="InterPro"/>
</dbReference>
<dbReference type="GO" id="GO:0000160">
    <property type="term" value="P:phosphorelay signal transduction system"/>
    <property type="evidence" value="ECO:0007669"/>
    <property type="project" value="InterPro"/>
</dbReference>
<gene>
    <name evidence="10" type="ORF">H9734_06215</name>
</gene>
<dbReference type="GO" id="GO:0003700">
    <property type="term" value="F:DNA-binding transcription factor activity"/>
    <property type="evidence" value="ECO:0007669"/>
    <property type="project" value="InterPro"/>
</dbReference>
<proteinExistence type="predicted"/>